<evidence type="ECO:0000313" key="2">
    <source>
        <dbReference type="Proteomes" id="UP000229307"/>
    </source>
</evidence>
<protein>
    <submittedName>
        <fullName evidence="1">Uncharacterized protein</fullName>
    </submittedName>
</protein>
<feature type="non-terminal residue" evidence="1">
    <location>
        <position position="1"/>
    </location>
</feature>
<comment type="caution">
    <text evidence="1">The sequence shown here is derived from an EMBL/GenBank/DDBJ whole genome shotgun (WGS) entry which is preliminary data.</text>
</comment>
<dbReference type="Gene3D" id="3.20.20.80">
    <property type="entry name" value="Glycosidases"/>
    <property type="match status" value="1"/>
</dbReference>
<dbReference type="AlphaFoldDB" id="A0A2M7SDW1"/>
<dbReference type="EMBL" id="PFMR01000095">
    <property type="protein sequence ID" value="PIZ17671.1"/>
    <property type="molecule type" value="Genomic_DNA"/>
</dbReference>
<organism evidence="1 2">
    <name type="scientific">Candidatus Desantisbacteria bacterium CG_4_10_14_0_8_um_filter_48_22</name>
    <dbReference type="NCBI Taxonomy" id="1974543"/>
    <lineage>
        <taxon>Bacteria</taxon>
        <taxon>Candidatus Desantisiibacteriota</taxon>
    </lineage>
</organism>
<dbReference type="Proteomes" id="UP000229307">
    <property type="component" value="Unassembled WGS sequence"/>
</dbReference>
<name>A0A2M7SDW1_9BACT</name>
<reference evidence="2" key="1">
    <citation type="submission" date="2017-09" db="EMBL/GenBank/DDBJ databases">
        <title>Depth-based differentiation of microbial function through sediment-hosted aquifers and enrichment of novel symbionts in the deep terrestrial subsurface.</title>
        <authorList>
            <person name="Probst A.J."/>
            <person name="Ladd B."/>
            <person name="Jarett J.K."/>
            <person name="Geller-Mcgrath D.E."/>
            <person name="Sieber C.M.K."/>
            <person name="Emerson J.B."/>
            <person name="Anantharaman K."/>
            <person name="Thomas B.C."/>
            <person name="Malmstrom R."/>
            <person name="Stieglmeier M."/>
            <person name="Klingl A."/>
            <person name="Woyke T."/>
            <person name="Ryan C.M."/>
            <person name="Banfield J.F."/>
        </authorList>
    </citation>
    <scope>NUCLEOTIDE SEQUENCE [LARGE SCALE GENOMIC DNA]</scope>
</reference>
<accession>A0A2M7SDW1</accession>
<sequence>KNIDPLNSEWGTSYKDFSEIDPRDTAIFDYSNMRRFTQPKPVEDHILFRAELCSSAFADIKKELLKKYPDMYFMAELPYQFDCGRRCGDYVGYKWQYAALPEMIAYADMLLIRSSGDVTLDEYESIREFKKKFKMDVILTHRTHTHGNPSQFSDYEDIAKNTLEYVDGLGIYSWNEMVDCHTAVNAEGVGAVPFRVDEEKSAEMAGYIEKLNKEYVKLFKK</sequence>
<evidence type="ECO:0000313" key="1">
    <source>
        <dbReference type="EMBL" id="PIZ17671.1"/>
    </source>
</evidence>
<gene>
    <name evidence="1" type="ORF">COY52_03450</name>
</gene>
<proteinExistence type="predicted"/>